<dbReference type="AlphaFoldDB" id="A0A816CV34"/>
<name>A0A816CV34_9BILA</name>
<keyword evidence="3" id="KW-1185">Reference proteome</keyword>
<dbReference type="EMBL" id="CAJNOQ010042287">
    <property type="protein sequence ID" value="CAF1626649.1"/>
    <property type="molecule type" value="Genomic_DNA"/>
</dbReference>
<dbReference type="Proteomes" id="UP000663829">
    <property type="component" value="Unassembled WGS sequence"/>
</dbReference>
<sequence>MFVSVRQHLVGTAIQFQKIGTGYLLPLSPPYTQPPPTELLVPVGVYELGLLVPDRPHVTLPWCDCTPTIPVLPPEAVEYELYPAELHELPELPEFLIK</sequence>
<protein>
    <submittedName>
        <fullName evidence="1">Uncharacterized protein</fullName>
    </submittedName>
</protein>
<evidence type="ECO:0000313" key="1">
    <source>
        <dbReference type="EMBL" id="CAF1626649.1"/>
    </source>
</evidence>
<gene>
    <name evidence="1" type="ORF">GPM918_LOCUS44077</name>
    <name evidence="2" type="ORF">SRO942_LOCUS45772</name>
</gene>
<reference evidence="1" key="1">
    <citation type="submission" date="2021-02" db="EMBL/GenBank/DDBJ databases">
        <authorList>
            <person name="Nowell W R."/>
        </authorList>
    </citation>
    <scope>NUCLEOTIDE SEQUENCE</scope>
</reference>
<evidence type="ECO:0000313" key="3">
    <source>
        <dbReference type="Proteomes" id="UP000663829"/>
    </source>
</evidence>
<proteinExistence type="predicted"/>
<dbReference type="EMBL" id="CAJOBC010109808">
    <property type="protein sequence ID" value="CAF4521132.1"/>
    <property type="molecule type" value="Genomic_DNA"/>
</dbReference>
<dbReference type="Proteomes" id="UP000681722">
    <property type="component" value="Unassembled WGS sequence"/>
</dbReference>
<organism evidence="1 3">
    <name type="scientific">Didymodactylos carnosus</name>
    <dbReference type="NCBI Taxonomy" id="1234261"/>
    <lineage>
        <taxon>Eukaryota</taxon>
        <taxon>Metazoa</taxon>
        <taxon>Spiralia</taxon>
        <taxon>Gnathifera</taxon>
        <taxon>Rotifera</taxon>
        <taxon>Eurotatoria</taxon>
        <taxon>Bdelloidea</taxon>
        <taxon>Philodinida</taxon>
        <taxon>Philodinidae</taxon>
        <taxon>Didymodactylos</taxon>
    </lineage>
</organism>
<evidence type="ECO:0000313" key="2">
    <source>
        <dbReference type="EMBL" id="CAF4521132.1"/>
    </source>
</evidence>
<comment type="caution">
    <text evidence="1">The sequence shown here is derived from an EMBL/GenBank/DDBJ whole genome shotgun (WGS) entry which is preliminary data.</text>
</comment>
<accession>A0A816CV34</accession>